<sequence>MFRNSKELFNKYNDMSKRYTKADLEEIVYKQLENLNAMHDLLGIMKFQNDLIHNINQTLREEIGQFKKQQVMYPTRRKPRSKT</sequence>
<dbReference type="EMBL" id="AYXY01000001">
    <property type="protein sequence ID" value="ETN96868.1"/>
    <property type="molecule type" value="Genomic_DNA"/>
</dbReference>
<reference evidence="1 2" key="2">
    <citation type="journal article" date="2016" name="Genome Announc.">
        <title>Draft Genome Sequence of Zhouia amylolytica AD3, Isolated from Tidal Flat Sediment.</title>
        <authorList>
            <person name="Jia B."/>
            <person name="Jin H.M."/>
            <person name="Lee H.J."/>
            <person name="Jeon C.O."/>
        </authorList>
    </citation>
    <scope>NUCLEOTIDE SEQUENCE [LARGE SCALE GENOMIC DNA]</scope>
    <source>
        <strain evidence="1 2">AD3</strain>
    </source>
</reference>
<evidence type="ECO:0000313" key="2">
    <source>
        <dbReference type="Proteomes" id="UP000018850"/>
    </source>
</evidence>
<proteinExistence type="predicted"/>
<keyword evidence="2" id="KW-1185">Reference proteome</keyword>
<gene>
    <name evidence="1" type="ORF">P278_02940</name>
</gene>
<organism evidence="1 2">
    <name type="scientific">Zhouia amylolytica AD3</name>
    <dbReference type="NCBI Taxonomy" id="1286632"/>
    <lineage>
        <taxon>Bacteria</taxon>
        <taxon>Pseudomonadati</taxon>
        <taxon>Bacteroidota</taxon>
        <taxon>Flavobacteriia</taxon>
        <taxon>Flavobacteriales</taxon>
        <taxon>Flavobacteriaceae</taxon>
        <taxon>Zhouia</taxon>
    </lineage>
</organism>
<accession>W2US97</accession>
<protein>
    <submittedName>
        <fullName evidence="1">Uncharacterized protein</fullName>
    </submittedName>
</protein>
<comment type="caution">
    <text evidence="1">The sequence shown here is derived from an EMBL/GenBank/DDBJ whole genome shotgun (WGS) entry which is preliminary data.</text>
</comment>
<evidence type="ECO:0000313" key="1">
    <source>
        <dbReference type="EMBL" id="ETN96868.1"/>
    </source>
</evidence>
<dbReference type="Proteomes" id="UP000018850">
    <property type="component" value="Unassembled WGS sequence"/>
</dbReference>
<name>W2US97_9FLAO</name>
<reference evidence="2" key="1">
    <citation type="submission" date="2013-11" db="EMBL/GenBank/DDBJ databases">
        <title>Draft genome sequence from a member of Zhouia, isolated tidal flat.</title>
        <authorList>
            <person name="Jin H."/>
            <person name="Jeon C.O."/>
        </authorList>
    </citation>
    <scope>NUCLEOTIDE SEQUENCE [LARGE SCALE GENOMIC DNA]</scope>
    <source>
        <strain evidence="2">AD3</strain>
    </source>
</reference>
<dbReference type="eggNOG" id="ENOG5033AZR">
    <property type="taxonomic scope" value="Bacteria"/>
</dbReference>
<dbReference type="AlphaFoldDB" id="W2US97"/>